<dbReference type="PANTHER" id="PTHR43591">
    <property type="entry name" value="METHYLTRANSFERASE"/>
    <property type="match status" value="1"/>
</dbReference>
<evidence type="ECO:0000259" key="1">
    <source>
        <dbReference type="Pfam" id="PF13847"/>
    </source>
</evidence>
<sequence>MGSINFSYPVNREPNIAAQNLSSSSSFPEYFKKLSSAYSRQTGDSTFNLIYSFLQHLPADVTLNEQSIIHDNAAGPGTATIAAMSVLKKEPAKIVVTDFTQGMIDNMQSRIDQEQWKNITASVMDSHELALPDNTFTLTICNVSTSTFKDPLKCMQEILRTLQPGGVCINSQWKKFTVKDIIHKAQTSIRPDCKLFNMPKAEFLNDGVLRDLMLDAGFAEAAQYVETTIITDEAMEGLREFMCGNLTASARSGWTEEEAARWPAAIDAAIEEETADNGGIKMEAWMVVARKAGS</sequence>
<keyword evidence="2" id="KW-0808">Transferase</keyword>
<gene>
    <name evidence="2" type="ORF">M437DRAFT_81540</name>
</gene>
<dbReference type="Pfam" id="PF13847">
    <property type="entry name" value="Methyltransf_31"/>
    <property type="match status" value="1"/>
</dbReference>
<evidence type="ECO:0000313" key="2">
    <source>
        <dbReference type="EMBL" id="KEQ65685.1"/>
    </source>
</evidence>
<keyword evidence="3" id="KW-1185">Reference proteome</keyword>
<protein>
    <submittedName>
        <fullName evidence="2">S-adenosyl-L-methionine-dependent methyltransferase</fullName>
    </submittedName>
</protein>
<dbReference type="EMBL" id="KL584826">
    <property type="protein sequence ID" value="KEQ65685.1"/>
    <property type="molecule type" value="Genomic_DNA"/>
</dbReference>
<accession>A0A074VY16</accession>
<dbReference type="HOGENOM" id="CLU_065416_2_0_1"/>
<dbReference type="SUPFAM" id="SSF53335">
    <property type="entry name" value="S-adenosyl-L-methionine-dependent methyltransferases"/>
    <property type="match status" value="1"/>
</dbReference>
<dbReference type="PANTHER" id="PTHR43591:SF24">
    <property type="entry name" value="2-METHOXY-6-POLYPRENYL-1,4-BENZOQUINOL METHYLASE, MITOCHONDRIAL"/>
    <property type="match status" value="1"/>
</dbReference>
<evidence type="ECO:0000313" key="3">
    <source>
        <dbReference type="Proteomes" id="UP000030672"/>
    </source>
</evidence>
<dbReference type="GO" id="GO:0008757">
    <property type="term" value="F:S-adenosylmethionine-dependent methyltransferase activity"/>
    <property type="evidence" value="ECO:0007669"/>
    <property type="project" value="InterPro"/>
</dbReference>
<name>A0A074VY16_AURM1</name>
<dbReference type="GeneID" id="63920950"/>
<proteinExistence type="predicted"/>
<dbReference type="AlphaFoldDB" id="A0A074VY16"/>
<reference evidence="2 3" key="1">
    <citation type="journal article" date="2014" name="BMC Genomics">
        <title>Genome sequencing of four Aureobasidium pullulans varieties: biotechnological potential, stress tolerance, and description of new species.</title>
        <authorList>
            <person name="Gostin Ar C."/>
            <person name="Ohm R.A."/>
            <person name="Kogej T."/>
            <person name="Sonjak S."/>
            <person name="Turk M."/>
            <person name="Zajc J."/>
            <person name="Zalar P."/>
            <person name="Grube M."/>
            <person name="Sun H."/>
            <person name="Han J."/>
            <person name="Sharma A."/>
            <person name="Chiniquy J."/>
            <person name="Ngan C.Y."/>
            <person name="Lipzen A."/>
            <person name="Barry K."/>
            <person name="Grigoriev I.V."/>
            <person name="Gunde-Cimerman N."/>
        </authorList>
    </citation>
    <scope>NUCLEOTIDE SEQUENCE [LARGE SCALE GENOMIC DNA]</scope>
    <source>
        <strain evidence="2 3">CBS 110374</strain>
    </source>
</reference>
<dbReference type="InterPro" id="IPR025714">
    <property type="entry name" value="Methyltranfer_dom"/>
</dbReference>
<dbReference type="RefSeq" id="XP_040882708.1">
    <property type="nucleotide sequence ID" value="XM_041027577.1"/>
</dbReference>
<feature type="domain" description="Methyltransferase" evidence="1">
    <location>
        <begin position="71"/>
        <end position="174"/>
    </location>
</feature>
<dbReference type="Gene3D" id="3.40.50.150">
    <property type="entry name" value="Vaccinia Virus protein VP39"/>
    <property type="match status" value="1"/>
</dbReference>
<organism evidence="2 3">
    <name type="scientific">Aureobasidium melanogenum (strain CBS 110374)</name>
    <name type="common">Aureobasidium pullulans var. melanogenum</name>
    <dbReference type="NCBI Taxonomy" id="1043003"/>
    <lineage>
        <taxon>Eukaryota</taxon>
        <taxon>Fungi</taxon>
        <taxon>Dikarya</taxon>
        <taxon>Ascomycota</taxon>
        <taxon>Pezizomycotina</taxon>
        <taxon>Dothideomycetes</taxon>
        <taxon>Dothideomycetidae</taxon>
        <taxon>Dothideales</taxon>
        <taxon>Saccotheciaceae</taxon>
        <taxon>Aureobasidium</taxon>
    </lineage>
</organism>
<dbReference type="Proteomes" id="UP000030672">
    <property type="component" value="Unassembled WGS sequence"/>
</dbReference>
<dbReference type="InterPro" id="IPR029063">
    <property type="entry name" value="SAM-dependent_MTases_sf"/>
</dbReference>
<dbReference type="GO" id="GO:0032259">
    <property type="term" value="P:methylation"/>
    <property type="evidence" value="ECO:0007669"/>
    <property type="project" value="UniProtKB-KW"/>
</dbReference>
<keyword evidence="2" id="KW-0489">Methyltransferase</keyword>